<reference evidence="1 2" key="1">
    <citation type="submission" date="2015-09" db="EMBL/GenBank/DDBJ databases">
        <title>Complete genome sequence of Defluviimonas alba cai42t isolated from an oilfield in Xinjiang.</title>
        <authorList>
            <person name="Geng S."/>
            <person name="Pan X."/>
            <person name="Wu X."/>
        </authorList>
    </citation>
    <scope>NUCLEOTIDE SEQUENCE [LARGE SCALE GENOMIC DNA]</scope>
    <source>
        <strain evidence="2">cai42</strain>
    </source>
</reference>
<organism evidence="1 2">
    <name type="scientific">Frigidibacter mobilis</name>
    <dbReference type="NCBI Taxonomy" id="1335048"/>
    <lineage>
        <taxon>Bacteria</taxon>
        <taxon>Pseudomonadati</taxon>
        <taxon>Pseudomonadota</taxon>
        <taxon>Alphaproteobacteria</taxon>
        <taxon>Rhodobacterales</taxon>
        <taxon>Paracoccaceae</taxon>
        <taxon>Frigidibacter</taxon>
    </lineage>
</organism>
<evidence type="ECO:0008006" key="3">
    <source>
        <dbReference type="Google" id="ProtNLM"/>
    </source>
</evidence>
<dbReference type="STRING" id="1335048.AKL17_1706"/>
<dbReference type="AlphaFoldDB" id="A0A159Z3X2"/>
<gene>
    <name evidence="1" type="ORF">AKL17_1706</name>
</gene>
<accession>A0A159Z3X2</accession>
<dbReference type="PATRIC" id="fig|1335048.3.peg.1777"/>
<keyword evidence="2" id="KW-1185">Reference proteome</keyword>
<protein>
    <recommendedName>
        <fullName evidence="3">DUF1499 domain-containing protein</fullName>
    </recommendedName>
</protein>
<proteinExistence type="predicted"/>
<dbReference type="InterPro" id="IPR010865">
    <property type="entry name" value="DUF1499"/>
</dbReference>
<sequence>MRFTVALLIVLALGGLVWVRLAPSDPARWHVNPLTTRDPGTPNFARIAPGQIVTPEDPATLAARIDAALLAMPRVTRLAGDPRGGFVTYVARSAVLGFPDYVTVRTLAVDRGATFAVLSRARFGRSDFGVNAARLAALRAALE</sequence>
<dbReference type="RefSeq" id="WP_066812139.1">
    <property type="nucleotide sequence ID" value="NZ_CP012661.1"/>
</dbReference>
<name>A0A159Z3X2_9RHOB</name>
<dbReference type="OrthoDB" id="8479024at2"/>
<dbReference type="KEGG" id="daa:AKL17_1706"/>
<dbReference type="Pfam" id="PF07386">
    <property type="entry name" value="DUF1499"/>
    <property type="match status" value="1"/>
</dbReference>
<dbReference type="EMBL" id="CP012661">
    <property type="protein sequence ID" value="AMY68958.1"/>
    <property type="molecule type" value="Genomic_DNA"/>
</dbReference>
<evidence type="ECO:0000313" key="2">
    <source>
        <dbReference type="Proteomes" id="UP000076128"/>
    </source>
</evidence>
<dbReference type="Proteomes" id="UP000076128">
    <property type="component" value="Chromosome"/>
</dbReference>
<evidence type="ECO:0000313" key="1">
    <source>
        <dbReference type="EMBL" id="AMY68958.1"/>
    </source>
</evidence>